<proteinExistence type="predicted"/>
<name>A0A2H4PHE4_9CAUD</name>
<keyword evidence="2" id="KW-1185">Reference proteome</keyword>
<organism evidence="1 2">
    <name type="scientific">Klebsiella phage Sugarland</name>
    <dbReference type="NCBI Taxonomy" id="2053603"/>
    <lineage>
        <taxon>Viruses</taxon>
        <taxon>Duplodnaviria</taxon>
        <taxon>Heunggongvirae</taxon>
        <taxon>Uroviricota</taxon>
        <taxon>Caudoviricetes</taxon>
        <taxon>Demerecviridae</taxon>
        <taxon>Sugarlandvirus</taxon>
        <taxon>Sugarlandvirus sugarland</taxon>
    </lineage>
</organism>
<dbReference type="Proteomes" id="UP000241037">
    <property type="component" value="Segment"/>
</dbReference>
<accession>A0A2H4PHE4</accession>
<reference evidence="1 2" key="1">
    <citation type="journal article" date="2018" name="Microbiol. Resour. Announc.">
        <title>Complete Genome Sequence of Klebsiella pneumoniae Siphophage Sugarland.</title>
        <authorList>
            <person name="Erickson S.G."/>
            <person name="Lessor L."/>
            <person name="O'Leary C.J."/>
            <person name="Gill J.J."/>
            <person name="Liu M."/>
        </authorList>
    </citation>
    <scope>NUCLEOTIDE SEQUENCE [LARGE SCALE GENOMIC DNA]</scope>
</reference>
<gene>
    <name evidence="1" type="ORF">CPT_Sugarland_162</name>
</gene>
<dbReference type="EMBL" id="MG459987">
    <property type="protein sequence ID" value="ATW61975.1"/>
    <property type="molecule type" value="Genomic_DNA"/>
</dbReference>
<protein>
    <submittedName>
        <fullName evidence="1">Uncharacterized protein</fullName>
    </submittedName>
</protein>
<dbReference type="OrthoDB" id="17626at10239"/>
<evidence type="ECO:0000313" key="2">
    <source>
        <dbReference type="Proteomes" id="UP000241037"/>
    </source>
</evidence>
<evidence type="ECO:0000313" key="1">
    <source>
        <dbReference type="EMBL" id="ATW61975.1"/>
    </source>
</evidence>
<sequence>MLFYDYEKIYILARGNSSLIVQIIRRMVEDPEAHVMLTGRSFILNEDTIVYNKRKLSDRQLAEYLGLLSFRNYAEYSFSKDSSLDMQYIPPWVPRVVIEHHPLIAINKSKLTFIEEK</sequence>